<dbReference type="GO" id="GO:0016757">
    <property type="term" value="F:glycosyltransferase activity"/>
    <property type="evidence" value="ECO:0007669"/>
    <property type="project" value="UniProtKB-ARBA"/>
</dbReference>
<dbReference type="SUPFAM" id="SSF48208">
    <property type="entry name" value="Six-hairpin glycosidases"/>
    <property type="match status" value="1"/>
</dbReference>
<evidence type="ECO:0000259" key="4">
    <source>
        <dbReference type="Pfam" id="PF03633"/>
    </source>
</evidence>
<dbReference type="InterPro" id="IPR005195">
    <property type="entry name" value="Glyco_hydro_65_M"/>
</dbReference>
<dbReference type="InterPro" id="IPR010976">
    <property type="entry name" value="B-phosphoglucomutase_hydrolase"/>
</dbReference>
<dbReference type="SUPFAM" id="SSF74650">
    <property type="entry name" value="Galactose mutarotase-like"/>
    <property type="match status" value="1"/>
</dbReference>
<comment type="similarity">
    <text evidence="1">Belongs to the HAD-like hydrolase superfamily. CbbY/CbbZ/Gph/YieH family.</text>
</comment>
<dbReference type="InterPro" id="IPR012341">
    <property type="entry name" value="6hp_glycosidase-like_sf"/>
</dbReference>
<dbReference type="InterPro" id="IPR006439">
    <property type="entry name" value="HAD-SF_hydro_IA"/>
</dbReference>
<dbReference type="AlphaFoldDB" id="A0A0S2M4D3"/>
<feature type="domain" description="Glycoside hydrolase family 65 C-terminal" evidence="4">
    <location>
        <begin position="1004"/>
        <end position="1066"/>
    </location>
</feature>
<dbReference type="Gene3D" id="1.50.10.10">
    <property type="match status" value="1"/>
</dbReference>
<dbReference type="Pfam" id="PF03633">
    <property type="entry name" value="Glyco_hydro_65C"/>
    <property type="match status" value="1"/>
</dbReference>
<feature type="domain" description="Glycoside hydrolase family 65 N-terminal" evidence="5">
    <location>
        <begin position="288"/>
        <end position="543"/>
    </location>
</feature>
<feature type="domain" description="Glycoside hydrolase family 65 central catalytic" evidence="3">
    <location>
        <begin position="598"/>
        <end position="992"/>
    </location>
</feature>
<reference evidence="6 7" key="2">
    <citation type="journal article" date="2016" name="J. Biotechnol.">
        <title>Complete genome sequence of Arthrobacter alpinus ERGS4:06, a yellow pigmented bacterium tolerant to cold and radiations isolated from Sikkim Himalaya.</title>
        <authorList>
            <person name="Kumar R."/>
            <person name="Singh D."/>
            <person name="Swarnkar M.K."/>
            <person name="Singh A.K."/>
            <person name="Kumar S."/>
        </authorList>
    </citation>
    <scope>NUCLEOTIDE SEQUENCE [LARGE SCALE GENOMIC DNA]</scope>
    <source>
        <strain evidence="6 7">ERGS4:06</strain>
    </source>
</reference>
<evidence type="ECO:0000256" key="1">
    <source>
        <dbReference type="ARBA" id="ARBA00006171"/>
    </source>
</evidence>
<dbReference type="NCBIfam" id="TIGR01509">
    <property type="entry name" value="HAD-SF-IA-v3"/>
    <property type="match status" value="1"/>
</dbReference>
<dbReference type="InterPro" id="IPR011013">
    <property type="entry name" value="Gal_mutarotase_sf_dom"/>
</dbReference>
<evidence type="ECO:0000313" key="6">
    <source>
        <dbReference type="EMBL" id="ALO68548.1"/>
    </source>
</evidence>
<dbReference type="InterPro" id="IPR036412">
    <property type="entry name" value="HAD-like_sf"/>
</dbReference>
<evidence type="ECO:0008006" key="8">
    <source>
        <dbReference type="Google" id="ProtNLM"/>
    </source>
</evidence>
<reference evidence="7" key="1">
    <citation type="submission" date="2015-11" db="EMBL/GenBank/DDBJ databases">
        <authorList>
            <person name="Kumar R."/>
            <person name="Singh D."/>
            <person name="Swarnkar M.K."/>
            <person name="Singh A.K."/>
            <person name="Kumar S."/>
        </authorList>
    </citation>
    <scope>NUCLEOTIDE SEQUENCE [LARGE SCALE GENOMIC DNA]</scope>
    <source>
        <strain evidence="7">ERGS4:06</strain>
    </source>
</reference>
<dbReference type="SUPFAM" id="SSF56784">
    <property type="entry name" value="HAD-like"/>
    <property type="match status" value="1"/>
</dbReference>
<dbReference type="EMBL" id="CP013200">
    <property type="protein sequence ID" value="ALO68548.1"/>
    <property type="molecule type" value="Genomic_DNA"/>
</dbReference>
<evidence type="ECO:0000259" key="3">
    <source>
        <dbReference type="Pfam" id="PF03632"/>
    </source>
</evidence>
<dbReference type="OrthoDB" id="9816160at2"/>
<dbReference type="Pfam" id="PF00702">
    <property type="entry name" value="Hydrolase"/>
    <property type="match status" value="1"/>
</dbReference>
<dbReference type="Pfam" id="PF03636">
    <property type="entry name" value="Glyco_hydro_65N"/>
    <property type="match status" value="1"/>
</dbReference>
<dbReference type="PANTHER" id="PTHR11051">
    <property type="entry name" value="GLYCOSYL HYDROLASE-RELATED"/>
    <property type="match status" value="1"/>
</dbReference>
<dbReference type="InterPro" id="IPR037018">
    <property type="entry name" value="GH65_N"/>
</dbReference>
<dbReference type="GO" id="GO:0030246">
    <property type="term" value="F:carbohydrate binding"/>
    <property type="evidence" value="ECO:0007669"/>
    <property type="project" value="InterPro"/>
</dbReference>
<dbReference type="PANTHER" id="PTHR11051:SF8">
    <property type="entry name" value="PROTEIN-GLUCOSYLGALACTOSYLHYDROXYLYSINE GLUCOSIDASE"/>
    <property type="match status" value="1"/>
</dbReference>
<dbReference type="GO" id="GO:0004553">
    <property type="term" value="F:hydrolase activity, hydrolyzing O-glycosyl compounds"/>
    <property type="evidence" value="ECO:0007669"/>
    <property type="project" value="TreeGrafter"/>
</dbReference>
<protein>
    <recommendedName>
        <fullName evidence="8">Beta-phosphoglucomutase</fullName>
    </recommendedName>
</protein>
<gene>
    <name evidence="6" type="ORF">AS189_13310</name>
</gene>
<dbReference type="InterPro" id="IPR005194">
    <property type="entry name" value="Glyco_hydro_65_C"/>
</dbReference>
<evidence type="ECO:0000313" key="7">
    <source>
        <dbReference type="Proteomes" id="UP000059574"/>
    </source>
</evidence>
<evidence type="ECO:0000256" key="2">
    <source>
        <dbReference type="ARBA" id="ARBA00023295"/>
    </source>
</evidence>
<accession>A0A0S2M4D3</accession>
<dbReference type="RefSeq" id="WP_062293648.1">
    <property type="nucleotide sequence ID" value="NZ_CP013200.1"/>
</dbReference>
<dbReference type="InterPro" id="IPR005196">
    <property type="entry name" value="Glyco_hydro_65_N"/>
</dbReference>
<dbReference type="Gene3D" id="1.10.150.240">
    <property type="entry name" value="Putative phosphatase, domain 2"/>
    <property type="match status" value="1"/>
</dbReference>
<name>A0A0S2M4D3_9MICC</name>
<proteinExistence type="inferred from homology"/>
<dbReference type="Gene3D" id="3.40.50.1000">
    <property type="entry name" value="HAD superfamily/HAD-like"/>
    <property type="match status" value="1"/>
</dbReference>
<keyword evidence="2" id="KW-0326">Glycosidase</keyword>
<dbReference type="FunFam" id="1.50.10.10:FF:000053">
    <property type="entry name" value="Putative glycosyl hydrolase"/>
    <property type="match status" value="1"/>
</dbReference>
<dbReference type="InterPro" id="IPR023214">
    <property type="entry name" value="HAD_sf"/>
</dbReference>
<dbReference type="InterPro" id="IPR008928">
    <property type="entry name" value="6-hairpin_glycosidase_sf"/>
</dbReference>
<organism evidence="6 7">
    <name type="scientific">Arthrobacter alpinus</name>
    <dbReference type="NCBI Taxonomy" id="656366"/>
    <lineage>
        <taxon>Bacteria</taxon>
        <taxon>Bacillati</taxon>
        <taxon>Actinomycetota</taxon>
        <taxon>Actinomycetes</taxon>
        <taxon>Micrococcales</taxon>
        <taxon>Micrococcaceae</taxon>
        <taxon>Arthrobacter</taxon>
    </lineage>
</organism>
<dbReference type="Gene3D" id="2.70.98.40">
    <property type="entry name" value="Glycoside hydrolase, family 65, N-terminal domain"/>
    <property type="match status" value="1"/>
</dbReference>
<dbReference type="NCBIfam" id="TIGR02009">
    <property type="entry name" value="PGMB-YQAB-SF"/>
    <property type="match status" value="1"/>
</dbReference>
<dbReference type="Proteomes" id="UP000059574">
    <property type="component" value="Chromosome"/>
</dbReference>
<dbReference type="SFLD" id="SFLDG01129">
    <property type="entry name" value="C1.5:_HAD__Beta-PGM__Phosphata"/>
    <property type="match status" value="1"/>
</dbReference>
<sequence>MKLRNVSRAHNRTGPAGGYGAVIFDMDGVVTDTAKVHAAAWKTLFDEVLPVLSSDSDEGFDLERDYRTFVDGRSREDGIRTFLAHRGIHAPEGDSGDAPGTLSIFGMAARKQQIFEGLIKAPGAVVFPDALALLRRLLGAMVPTALVTASRNCRAILAAAGITELFTVLVDGTDAANLELPGKPDPAMFLEAARRLHVRPADAVVLEDASAGVQAGVSGGFALVVGVDRGTGNGSLLESGANVVVKDLSALSLVRPPASATNWAPPVQTEDEPWTKDGVVDEWLLVFDGFDPAHEGQRETLCALGNGYWATRGSVPGTQADETHYPGTYFAGVYNRAVTQLAGRIDEAEHMVNAPDWTFLSIQPVAGPLLQPGQPEMISHHQALDLRHGILTRTNRYRDSAGRTTRVVSRQFQSMADPHLAVIETTVEAENWAGDMEVVSAINAAVGNRNSEADSHLSGDHLMAIGGSRLDEETVLWESRTRQSGIAIAMALRTSLRNAVGEPVTVRRQPLLEAVRAGLSIHFAVEPGRPVTIERTVAAATSRDRALSTAPLSASARIARAPGPEILLQAHMSAWDDLWGIFGVAMGTGPGHCQALNLNTFHVLQTVASAGPDLDAGVSARGLHGEGYRGHIFWDELFVFPMLTLRRPDLTRSLLLYRYRRLGEARAAARAAGFDGAMFPWQSGSDGREETPSALFNVRDQQWMPDNSRLQRHSGLAIAYNVWMYFQATGDAAFLTRYGAELLVEVSRFFASLATPSSLDDRYDIAAVMGPDEFHDGCPGHPGEGLRNNSYTNVLASWVLVKASEAVDIVSAFDGGSLQLRLSLGPEELAAWDRISRRLRVPFHADGVISQFEGYEVLKEFDWASYRDRYGDIARLDLILQAEGDSTNNYKLSKQADVLMLFYLLSAEELREVFDRLGYPFPPDMVPRTISYYLARTSHGSTLSRLAHSWVLARSDREQSWALFTQALECDRGDTLSGATREGVHLGAMAGTSDMVLRCYGGVETRADTLWLHPLLPHELSRASFQLSFHGLAIAVTLTPEHVALQLAAGHAAPIRINVEGQEHSLGPGDSLNMVLETRESTVLHR</sequence>
<dbReference type="GO" id="GO:0005975">
    <property type="term" value="P:carbohydrate metabolic process"/>
    <property type="evidence" value="ECO:0007669"/>
    <property type="project" value="InterPro"/>
</dbReference>
<keyword evidence="2" id="KW-0378">Hydrolase</keyword>
<dbReference type="SFLD" id="SFLDS00003">
    <property type="entry name" value="Haloacid_Dehalogenase"/>
    <property type="match status" value="1"/>
</dbReference>
<dbReference type="Gene3D" id="2.60.420.10">
    <property type="entry name" value="Maltose phosphorylase, domain 3"/>
    <property type="match status" value="1"/>
</dbReference>
<dbReference type="InterPro" id="IPR023198">
    <property type="entry name" value="PGP-like_dom2"/>
</dbReference>
<evidence type="ECO:0000259" key="5">
    <source>
        <dbReference type="Pfam" id="PF03636"/>
    </source>
</evidence>
<dbReference type="Pfam" id="PF03632">
    <property type="entry name" value="Glyco_hydro_65m"/>
    <property type="match status" value="1"/>
</dbReference>